<dbReference type="Pfam" id="PF12679">
    <property type="entry name" value="ABC2_membrane_2"/>
    <property type="match status" value="1"/>
</dbReference>
<reference evidence="7 8" key="1">
    <citation type="submission" date="2018-06" db="EMBL/GenBank/DDBJ databases">
        <title>Chryseolinea flavus sp. nov., a member of the phylum Bacteroidetes isolated from soil.</title>
        <authorList>
            <person name="Li Y."/>
            <person name="Wang J."/>
        </authorList>
    </citation>
    <scope>NUCLEOTIDE SEQUENCE [LARGE SCALE GENOMIC DNA]</scope>
    <source>
        <strain evidence="7 8">SDU1-6</strain>
    </source>
</reference>
<dbReference type="NCBIfam" id="TIGR03518">
    <property type="entry name" value="ABC_perm_GldF"/>
    <property type="match status" value="1"/>
</dbReference>
<evidence type="ECO:0000313" key="7">
    <source>
        <dbReference type="EMBL" id="RAW01808.1"/>
    </source>
</evidence>
<feature type="transmembrane region" description="Helical" evidence="6">
    <location>
        <begin position="55"/>
        <end position="73"/>
    </location>
</feature>
<comment type="subcellular location">
    <subcellularLocation>
        <location evidence="1">Cell membrane</location>
        <topology evidence="1">Multi-pass membrane protein</topology>
    </subcellularLocation>
</comment>
<dbReference type="GO" id="GO:0005886">
    <property type="term" value="C:plasma membrane"/>
    <property type="evidence" value="ECO:0007669"/>
    <property type="project" value="UniProtKB-SubCell"/>
</dbReference>
<dbReference type="EMBL" id="QMFY01000003">
    <property type="protein sequence ID" value="RAW01808.1"/>
    <property type="molecule type" value="Genomic_DNA"/>
</dbReference>
<sequence>MVQVLFKEFNSFLNSLIAYIVIGVFLTGIGLLMWVFPETAVPDSGYAQMDTLFTLGPFVFIFLVPAITMRSFAEEKKGGTMELLLTKPLSDWQILLGKFFACFILVLFALVPTILYYFSIYQLGNPVGNIDTPGIMGSYIGLALLAAVFCAAGIFASSITPNQIIAFIVAAFLCFILFTGFDSLSALIATADNAFLVKQLGLNFHYESMSKGLIDSRDILYFLSVIFLLLSCTRLTLGSRQW</sequence>
<feature type="transmembrane region" description="Helical" evidence="6">
    <location>
        <begin position="164"/>
        <end position="188"/>
    </location>
</feature>
<accession>A0A364Y6T3</accession>
<evidence type="ECO:0000256" key="1">
    <source>
        <dbReference type="ARBA" id="ARBA00004651"/>
    </source>
</evidence>
<feature type="transmembrane region" description="Helical" evidence="6">
    <location>
        <begin position="94"/>
        <end position="118"/>
    </location>
</feature>
<dbReference type="InterPro" id="IPR051449">
    <property type="entry name" value="ABC-2_transporter_component"/>
</dbReference>
<evidence type="ECO:0000313" key="8">
    <source>
        <dbReference type="Proteomes" id="UP000251889"/>
    </source>
</evidence>
<evidence type="ECO:0000256" key="6">
    <source>
        <dbReference type="SAM" id="Phobius"/>
    </source>
</evidence>
<dbReference type="InterPro" id="IPR019860">
    <property type="entry name" value="Motility-assoc_ABC_perm_GldF"/>
</dbReference>
<keyword evidence="3 6" id="KW-0812">Transmembrane</keyword>
<dbReference type="AlphaFoldDB" id="A0A364Y6T3"/>
<dbReference type="GO" id="GO:0140359">
    <property type="term" value="F:ABC-type transporter activity"/>
    <property type="evidence" value="ECO:0007669"/>
    <property type="project" value="InterPro"/>
</dbReference>
<dbReference type="Proteomes" id="UP000251889">
    <property type="component" value="Unassembled WGS sequence"/>
</dbReference>
<feature type="transmembrane region" description="Helical" evidence="6">
    <location>
        <begin position="12"/>
        <end position="35"/>
    </location>
</feature>
<evidence type="ECO:0000256" key="5">
    <source>
        <dbReference type="ARBA" id="ARBA00023136"/>
    </source>
</evidence>
<dbReference type="OrthoDB" id="9794512at2"/>
<protein>
    <submittedName>
        <fullName evidence="7">Gliding motility-associated ABC transporter permease subunit GldF</fullName>
    </submittedName>
</protein>
<comment type="caution">
    <text evidence="7">The sequence shown here is derived from an EMBL/GenBank/DDBJ whole genome shotgun (WGS) entry which is preliminary data.</text>
</comment>
<proteinExistence type="predicted"/>
<organism evidence="7 8">
    <name type="scientific">Pseudochryseolinea flava</name>
    <dbReference type="NCBI Taxonomy" id="2059302"/>
    <lineage>
        <taxon>Bacteria</taxon>
        <taxon>Pseudomonadati</taxon>
        <taxon>Bacteroidota</taxon>
        <taxon>Cytophagia</taxon>
        <taxon>Cytophagales</taxon>
        <taxon>Fulvivirgaceae</taxon>
        <taxon>Pseudochryseolinea</taxon>
    </lineage>
</organism>
<evidence type="ECO:0000256" key="4">
    <source>
        <dbReference type="ARBA" id="ARBA00022989"/>
    </source>
</evidence>
<evidence type="ECO:0000256" key="3">
    <source>
        <dbReference type="ARBA" id="ARBA00022692"/>
    </source>
</evidence>
<feature type="transmembrane region" description="Helical" evidence="6">
    <location>
        <begin position="219"/>
        <end position="237"/>
    </location>
</feature>
<keyword evidence="4 6" id="KW-1133">Transmembrane helix</keyword>
<keyword evidence="2" id="KW-1003">Cell membrane</keyword>
<dbReference type="RefSeq" id="WP_112746548.1">
    <property type="nucleotide sequence ID" value="NZ_QMFY01000003.1"/>
</dbReference>
<name>A0A364Y6T3_9BACT</name>
<dbReference type="PANTHER" id="PTHR30294:SF29">
    <property type="entry name" value="MULTIDRUG ABC TRANSPORTER PERMEASE YBHS-RELATED"/>
    <property type="match status" value="1"/>
</dbReference>
<keyword evidence="5 6" id="KW-0472">Membrane</keyword>
<feature type="transmembrane region" description="Helical" evidence="6">
    <location>
        <begin position="138"/>
        <end position="157"/>
    </location>
</feature>
<gene>
    <name evidence="7" type="primary">gldF</name>
    <name evidence="7" type="ORF">DQQ10_09185</name>
</gene>
<dbReference type="PANTHER" id="PTHR30294">
    <property type="entry name" value="MEMBRANE COMPONENT OF ABC TRANSPORTER YHHJ-RELATED"/>
    <property type="match status" value="1"/>
</dbReference>
<keyword evidence="8" id="KW-1185">Reference proteome</keyword>
<evidence type="ECO:0000256" key="2">
    <source>
        <dbReference type="ARBA" id="ARBA00022475"/>
    </source>
</evidence>